<accession>A0ACC0K703</accession>
<dbReference type="Proteomes" id="UP001064048">
    <property type="component" value="Chromosome 7"/>
</dbReference>
<evidence type="ECO:0000313" key="2">
    <source>
        <dbReference type="Proteomes" id="UP001064048"/>
    </source>
</evidence>
<comment type="caution">
    <text evidence="1">The sequence shown here is derived from an EMBL/GenBank/DDBJ whole genome shotgun (WGS) entry which is preliminary data.</text>
</comment>
<keyword evidence="2" id="KW-1185">Reference proteome</keyword>
<evidence type="ECO:0000313" key="1">
    <source>
        <dbReference type="EMBL" id="KAI8432186.1"/>
    </source>
</evidence>
<reference evidence="1 2" key="1">
    <citation type="journal article" date="2022" name="Genome Biol. Evol.">
        <title>The Spruce Budworm Genome: Reconstructing the Evolutionary History of Antifreeze Proteins.</title>
        <authorList>
            <person name="Beliveau C."/>
            <person name="Gagne P."/>
            <person name="Picq S."/>
            <person name="Vernygora O."/>
            <person name="Keeling C.I."/>
            <person name="Pinkney K."/>
            <person name="Doucet D."/>
            <person name="Wen F."/>
            <person name="Johnston J.S."/>
            <person name="Maaroufi H."/>
            <person name="Boyle B."/>
            <person name="Laroche J."/>
            <person name="Dewar K."/>
            <person name="Juretic N."/>
            <person name="Blackburn G."/>
            <person name="Nisole A."/>
            <person name="Brunet B."/>
            <person name="Brandao M."/>
            <person name="Lumley L."/>
            <person name="Duan J."/>
            <person name="Quan G."/>
            <person name="Lucarotti C.J."/>
            <person name="Roe A.D."/>
            <person name="Sperling F.A.H."/>
            <person name="Levesque R.C."/>
            <person name="Cusson M."/>
        </authorList>
    </citation>
    <scope>NUCLEOTIDE SEQUENCE [LARGE SCALE GENOMIC DNA]</scope>
    <source>
        <strain evidence="1">Glfc:IPQL:Cfum</strain>
    </source>
</reference>
<proteinExistence type="predicted"/>
<protein>
    <submittedName>
        <fullName evidence="1">Uncharacterized protein</fullName>
    </submittedName>
</protein>
<gene>
    <name evidence="1" type="ORF">MSG28_004645</name>
</gene>
<dbReference type="EMBL" id="CM046107">
    <property type="protein sequence ID" value="KAI8432186.1"/>
    <property type="molecule type" value="Genomic_DNA"/>
</dbReference>
<organism evidence="1 2">
    <name type="scientific">Choristoneura fumiferana</name>
    <name type="common">Spruce budworm moth</name>
    <name type="synonym">Archips fumiferana</name>
    <dbReference type="NCBI Taxonomy" id="7141"/>
    <lineage>
        <taxon>Eukaryota</taxon>
        <taxon>Metazoa</taxon>
        <taxon>Ecdysozoa</taxon>
        <taxon>Arthropoda</taxon>
        <taxon>Hexapoda</taxon>
        <taxon>Insecta</taxon>
        <taxon>Pterygota</taxon>
        <taxon>Neoptera</taxon>
        <taxon>Endopterygota</taxon>
        <taxon>Lepidoptera</taxon>
        <taxon>Glossata</taxon>
        <taxon>Ditrysia</taxon>
        <taxon>Tortricoidea</taxon>
        <taxon>Tortricidae</taxon>
        <taxon>Tortricinae</taxon>
        <taxon>Choristoneura</taxon>
    </lineage>
</organism>
<name>A0ACC0K703_CHOFU</name>
<sequence>MECGRFGNGLRWSAYSTASSESFKQSMVIEDASVSDGQSAVNDNYLITFPDDESDVDPDSSDVKDPHYSYEEMHNDNAEKLVNRSYDNPLFIPASQVLKDEISDVGSEELMKSKAKKFEDYKFCEAVNDFDIELEAGEAVPIVYLSSSRAARLQRALRLAGYKKGLKNDSGEHNYSKD</sequence>